<dbReference type="Proteomes" id="UP000600139">
    <property type="component" value="Unassembled WGS sequence"/>
</dbReference>
<evidence type="ECO:0000256" key="1">
    <source>
        <dbReference type="SAM" id="MobiDB-lite"/>
    </source>
</evidence>
<dbReference type="EMBL" id="JAENIK010000009">
    <property type="protein sequence ID" value="MBK1815573.1"/>
    <property type="molecule type" value="Genomic_DNA"/>
</dbReference>
<proteinExistence type="predicted"/>
<gene>
    <name evidence="2" type="ORF">JIN84_08100</name>
</gene>
<evidence type="ECO:0000313" key="2">
    <source>
        <dbReference type="EMBL" id="MBK1815573.1"/>
    </source>
</evidence>
<feature type="region of interest" description="Disordered" evidence="1">
    <location>
        <begin position="23"/>
        <end position="42"/>
    </location>
</feature>
<name>A0A934V9W0_9BACT</name>
<evidence type="ECO:0000313" key="3">
    <source>
        <dbReference type="Proteomes" id="UP000600139"/>
    </source>
</evidence>
<accession>A0A934V9W0</accession>
<keyword evidence="3" id="KW-1185">Reference proteome</keyword>
<protein>
    <submittedName>
        <fullName evidence="2">Uncharacterized protein</fullName>
    </submittedName>
</protein>
<dbReference type="RefSeq" id="WP_200350536.1">
    <property type="nucleotide sequence ID" value="NZ_BAABHZ010000008.1"/>
</dbReference>
<comment type="caution">
    <text evidence="2">The sequence shown here is derived from an EMBL/GenBank/DDBJ whole genome shotgun (WGS) entry which is preliminary data.</text>
</comment>
<dbReference type="PROSITE" id="PS51257">
    <property type="entry name" value="PROKAR_LIPOPROTEIN"/>
    <property type="match status" value="1"/>
</dbReference>
<sequence>MIPRILPLLIVLPLLSISCKRKEPVPPGTAADTPSAPPSETGFILAKRGHIPPAGTRGKTEGILTIDNATILSHTDGRESKGVYFHGIEARGTFEFLSDTKIRRMLVSRKITGKTVFGDREFPEPVKPVPLEGRPILVEKKDGKWVAALETGTPELEWVPEIEKMADFLNREVDVELYGDNPRKVGDKWDVDPTKIGSFAILDDMTGTYAMEFTGIEDYQGIRCAVLKAEVDLASKSDERQMNMRLRGTVTTHRSLGDLSDLRTVTSGNISIDATPAPDVTAHIEGPVEITQKIIIDRL</sequence>
<dbReference type="AlphaFoldDB" id="A0A934V9W0"/>
<organism evidence="2 3">
    <name type="scientific">Luteolibacter yonseiensis</name>
    <dbReference type="NCBI Taxonomy" id="1144680"/>
    <lineage>
        <taxon>Bacteria</taxon>
        <taxon>Pseudomonadati</taxon>
        <taxon>Verrucomicrobiota</taxon>
        <taxon>Verrucomicrobiia</taxon>
        <taxon>Verrucomicrobiales</taxon>
        <taxon>Verrucomicrobiaceae</taxon>
        <taxon>Luteolibacter</taxon>
    </lineage>
</organism>
<reference evidence="2" key="1">
    <citation type="submission" date="2021-01" db="EMBL/GenBank/DDBJ databases">
        <title>Modified the classification status of verrucomicrobia.</title>
        <authorList>
            <person name="Feng X."/>
        </authorList>
    </citation>
    <scope>NUCLEOTIDE SEQUENCE</scope>
    <source>
        <strain evidence="2">JCM 18052</strain>
    </source>
</reference>